<evidence type="ECO:0000256" key="2">
    <source>
        <dbReference type="ARBA" id="ARBA00022723"/>
    </source>
</evidence>
<dbReference type="InterPro" id="IPR001405">
    <property type="entry name" value="UPF0758"/>
</dbReference>
<dbReference type="InterPro" id="IPR037518">
    <property type="entry name" value="MPN"/>
</dbReference>
<dbReference type="InterPro" id="IPR020891">
    <property type="entry name" value="UPF0758_CS"/>
</dbReference>
<name>A0A644SY39_9ZZZZ</name>
<dbReference type="PANTHER" id="PTHR30471:SF3">
    <property type="entry name" value="UPF0758 PROTEIN YEES-RELATED"/>
    <property type="match status" value="1"/>
</dbReference>
<dbReference type="Gene3D" id="3.40.140.10">
    <property type="entry name" value="Cytidine Deaminase, domain 2"/>
    <property type="match status" value="1"/>
</dbReference>
<keyword evidence="3" id="KW-0378">Hydrolase</keyword>
<accession>A0A644SY39</accession>
<sequence length="158" mass="17530">MSKLSKDVLISMIQDGKYQEAVARIVSEDRILMPGDTLKLLSRYAKKPQEHFVVISLDGAHKPIRTKVITVGLVNKTMVHPREVYRQAIKDNAVAVILAHNHPSGSTEPSPEDIDITKRLQEAGETIGIQVLDHVIIGKYGSYSFVEHGVMSTFRGNV</sequence>
<dbReference type="SUPFAM" id="SSF102712">
    <property type="entry name" value="JAB1/MPN domain"/>
    <property type="match status" value="1"/>
</dbReference>
<dbReference type="Pfam" id="PF04002">
    <property type="entry name" value="RadC"/>
    <property type="match status" value="1"/>
</dbReference>
<dbReference type="PROSITE" id="PS50249">
    <property type="entry name" value="MPN"/>
    <property type="match status" value="1"/>
</dbReference>
<evidence type="ECO:0000256" key="4">
    <source>
        <dbReference type="ARBA" id="ARBA00022833"/>
    </source>
</evidence>
<dbReference type="InterPro" id="IPR025657">
    <property type="entry name" value="RadC_JAB"/>
</dbReference>
<evidence type="ECO:0000313" key="7">
    <source>
        <dbReference type="EMBL" id="MPL59596.1"/>
    </source>
</evidence>
<dbReference type="AlphaFoldDB" id="A0A644SY39"/>
<proteinExistence type="predicted"/>
<keyword evidence="1" id="KW-0645">Protease</keyword>
<keyword evidence="2" id="KW-0479">Metal-binding</keyword>
<keyword evidence="5" id="KW-0482">Metalloprotease</keyword>
<dbReference type="NCBIfam" id="TIGR00608">
    <property type="entry name" value="radc"/>
    <property type="match status" value="1"/>
</dbReference>
<evidence type="ECO:0000256" key="1">
    <source>
        <dbReference type="ARBA" id="ARBA00022670"/>
    </source>
</evidence>
<evidence type="ECO:0000256" key="3">
    <source>
        <dbReference type="ARBA" id="ARBA00022801"/>
    </source>
</evidence>
<dbReference type="EMBL" id="VSSQ01000010">
    <property type="protein sequence ID" value="MPL59596.1"/>
    <property type="molecule type" value="Genomic_DNA"/>
</dbReference>
<dbReference type="GO" id="GO:0006508">
    <property type="term" value="P:proteolysis"/>
    <property type="evidence" value="ECO:0007669"/>
    <property type="project" value="UniProtKB-KW"/>
</dbReference>
<protein>
    <recommendedName>
        <fullName evidence="6">MPN domain-containing protein</fullName>
    </recommendedName>
</protein>
<feature type="domain" description="MPN" evidence="6">
    <location>
        <begin position="30"/>
        <end position="151"/>
    </location>
</feature>
<organism evidence="7">
    <name type="scientific">bioreactor metagenome</name>
    <dbReference type="NCBI Taxonomy" id="1076179"/>
    <lineage>
        <taxon>unclassified sequences</taxon>
        <taxon>metagenomes</taxon>
        <taxon>ecological metagenomes</taxon>
    </lineage>
</organism>
<reference evidence="7" key="1">
    <citation type="submission" date="2019-08" db="EMBL/GenBank/DDBJ databases">
        <authorList>
            <person name="Kucharzyk K."/>
            <person name="Murdoch R.W."/>
            <person name="Higgins S."/>
            <person name="Loffler F."/>
        </authorList>
    </citation>
    <scope>NUCLEOTIDE SEQUENCE</scope>
</reference>
<keyword evidence="4" id="KW-0862">Zinc</keyword>
<dbReference type="PANTHER" id="PTHR30471">
    <property type="entry name" value="DNA REPAIR PROTEIN RADC"/>
    <property type="match status" value="1"/>
</dbReference>
<dbReference type="GO" id="GO:0008237">
    <property type="term" value="F:metallopeptidase activity"/>
    <property type="evidence" value="ECO:0007669"/>
    <property type="project" value="UniProtKB-KW"/>
</dbReference>
<dbReference type="GO" id="GO:0046872">
    <property type="term" value="F:metal ion binding"/>
    <property type="evidence" value="ECO:0007669"/>
    <property type="project" value="UniProtKB-KW"/>
</dbReference>
<comment type="caution">
    <text evidence="7">The sequence shown here is derived from an EMBL/GenBank/DDBJ whole genome shotgun (WGS) entry which is preliminary data.</text>
</comment>
<evidence type="ECO:0000259" key="6">
    <source>
        <dbReference type="PROSITE" id="PS50249"/>
    </source>
</evidence>
<evidence type="ECO:0000256" key="5">
    <source>
        <dbReference type="ARBA" id="ARBA00023049"/>
    </source>
</evidence>
<gene>
    <name evidence="7" type="ORF">SDC9_05150</name>
</gene>
<dbReference type="PROSITE" id="PS01302">
    <property type="entry name" value="UPF0758"/>
    <property type="match status" value="1"/>
</dbReference>
<dbReference type="CDD" id="cd08071">
    <property type="entry name" value="MPN_DUF2466"/>
    <property type="match status" value="1"/>
</dbReference>